<dbReference type="AlphaFoldDB" id="A0A8S4FGG1"/>
<dbReference type="PRINTS" id="PR00979">
    <property type="entry name" value="TAFAZZIN"/>
</dbReference>
<evidence type="ECO:0000256" key="5">
    <source>
        <dbReference type="ARBA" id="ARBA00022792"/>
    </source>
</evidence>
<evidence type="ECO:0000256" key="11">
    <source>
        <dbReference type="ARBA" id="ARBA00047906"/>
    </source>
</evidence>
<evidence type="ECO:0000256" key="10">
    <source>
        <dbReference type="ARBA" id="ARBA00024323"/>
    </source>
</evidence>
<evidence type="ECO:0000256" key="2">
    <source>
        <dbReference type="ARBA" id="ARBA00010524"/>
    </source>
</evidence>
<feature type="region of interest" description="Disordered" evidence="14">
    <location>
        <begin position="385"/>
        <end position="412"/>
    </location>
</feature>
<dbReference type="EMBL" id="CAJHNJ030000034">
    <property type="protein sequence ID" value="CAG9127656.1"/>
    <property type="molecule type" value="Genomic_DNA"/>
</dbReference>
<dbReference type="GO" id="GO:0005741">
    <property type="term" value="C:mitochondrial outer membrane"/>
    <property type="evidence" value="ECO:0007669"/>
    <property type="project" value="UniProtKB-SubCell"/>
</dbReference>
<dbReference type="PANTHER" id="PTHR12497">
    <property type="entry name" value="TAZ PROTEIN TAFAZZIN"/>
    <property type="match status" value="1"/>
</dbReference>
<comment type="similarity">
    <text evidence="2 13">Belongs to the taffazin family.</text>
</comment>
<organism evidence="16 17">
    <name type="scientific">Plutella xylostella</name>
    <name type="common">Diamondback moth</name>
    <name type="synonym">Plutella maculipennis</name>
    <dbReference type="NCBI Taxonomy" id="51655"/>
    <lineage>
        <taxon>Eukaryota</taxon>
        <taxon>Metazoa</taxon>
        <taxon>Ecdysozoa</taxon>
        <taxon>Arthropoda</taxon>
        <taxon>Hexapoda</taxon>
        <taxon>Insecta</taxon>
        <taxon>Pterygota</taxon>
        <taxon>Neoptera</taxon>
        <taxon>Endopterygota</taxon>
        <taxon>Lepidoptera</taxon>
        <taxon>Glossata</taxon>
        <taxon>Ditrysia</taxon>
        <taxon>Yponomeutoidea</taxon>
        <taxon>Plutellidae</taxon>
        <taxon>Plutella</taxon>
    </lineage>
</organism>
<evidence type="ECO:0000313" key="16">
    <source>
        <dbReference type="EMBL" id="CAG9127656.1"/>
    </source>
</evidence>
<feature type="compositionally biased region" description="Basic and acidic residues" evidence="14">
    <location>
        <begin position="401"/>
        <end position="412"/>
    </location>
</feature>
<accession>A0A8S4FGG1</accession>
<dbReference type="SMART" id="SM00563">
    <property type="entry name" value="PlsC"/>
    <property type="match status" value="1"/>
</dbReference>
<dbReference type="InterPro" id="IPR000872">
    <property type="entry name" value="Tafazzin"/>
</dbReference>
<dbReference type="GO" id="GO:0047184">
    <property type="term" value="F:1-acylglycerophosphocholine O-acyltransferase activity"/>
    <property type="evidence" value="ECO:0007669"/>
    <property type="project" value="TreeGrafter"/>
</dbReference>
<gene>
    <name evidence="16" type="ORF">PLXY2_LOCUS8918</name>
</gene>
<dbReference type="GO" id="GO:0035965">
    <property type="term" value="P:cardiolipin acyl-chain remodeling"/>
    <property type="evidence" value="ECO:0007669"/>
    <property type="project" value="TreeGrafter"/>
</dbReference>
<keyword evidence="8" id="KW-0472">Membrane</keyword>
<reference evidence="16" key="1">
    <citation type="submission" date="2020-11" db="EMBL/GenBank/DDBJ databases">
        <authorList>
            <person name="Whiteford S."/>
        </authorList>
    </citation>
    <scope>NUCLEOTIDE SEQUENCE</scope>
</reference>
<evidence type="ECO:0000256" key="6">
    <source>
        <dbReference type="ARBA" id="ARBA00023098"/>
    </source>
</evidence>
<evidence type="ECO:0000313" key="17">
    <source>
        <dbReference type="Proteomes" id="UP000653454"/>
    </source>
</evidence>
<comment type="catalytic activity">
    <reaction evidence="11">
        <text>1'-[1,2-diacyl-sn-glycero-3-phospho],3'-[1-acyl-sn-glycero-3-phospho]-glycerol + a 1,2-diacyl-sn-glycero-3-phosphocholine = a cardiolipin + a 1-acyl-sn-glycero-3-phosphocholine</text>
        <dbReference type="Rhea" id="RHEA:33731"/>
        <dbReference type="ChEBI" id="CHEBI:57643"/>
        <dbReference type="ChEBI" id="CHEBI:58168"/>
        <dbReference type="ChEBI" id="CHEBI:62237"/>
        <dbReference type="ChEBI" id="CHEBI:64743"/>
    </reaction>
    <physiologicalReaction direction="left-to-right" evidence="11">
        <dbReference type="Rhea" id="RHEA:33732"/>
    </physiologicalReaction>
    <physiologicalReaction direction="right-to-left" evidence="11">
        <dbReference type="Rhea" id="RHEA:33733"/>
    </physiologicalReaction>
</comment>
<keyword evidence="7" id="KW-0496">Mitochondrion</keyword>
<evidence type="ECO:0000256" key="3">
    <source>
        <dbReference type="ARBA" id="ARBA00022679"/>
    </source>
</evidence>
<evidence type="ECO:0000256" key="12">
    <source>
        <dbReference type="ARBA" id="ARBA00049543"/>
    </source>
</evidence>
<dbReference type="InterPro" id="IPR002123">
    <property type="entry name" value="Plipid/glycerol_acylTrfase"/>
</dbReference>
<feature type="domain" description="Phospholipid/glycerol acyltransferase" evidence="15">
    <location>
        <begin position="64"/>
        <end position="188"/>
    </location>
</feature>
<dbReference type="GO" id="GO:0007007">
    <property type="term" value="P:inner mitochondrial membrane organization"/>
    <property type="evidence" value="ECO:0007669"/>
    <property type="project" value="TreeGrafter"/>
</dbReference>
<proteinExistence type="inferred from homology"/>
<keyword evidence="17" id="KW-1185">Reference proteome</keyword>
<dbReference type="Proteomes" id="UP000653454">
    <property type="component" value="Unassembled WGS sequence"/>
</dbReference>
<evidence type="ECO:0000256" key="7">
    <source>
        <dbReference type="ARBA" id="ARBA00023128"/>
    </source>
</evidence>
<comment type="subcellular location">
    <subcellularLocation>
        <location evidence="1">Mitochondrion inner membrane</location>
        <topology evidence="1">Peripheral membrane protein</topology>
        <orientation evidence="1">Intermembrane side</orientation>
    </subcellularLocation>
    <subcellularLocation>
        <location evidence="10">Mitochondrion outer membrane</location>
        <topology evidence="10">Peripheral membrane protein</topology>
        <orientation evidence="10">Intermembrane side</orientation>
    </subcellularLocation>
</comment>
<evidence type="ECO:0000256" key="4">
    <source>
        <dbReference type="ARBA" id="ARBA00022787"/>
    </source>
</evidence>
<dbReference type="PANTHER" id="PTHR12497:SF0">
    <property type="entry name" value="TAFAZZIN"/>
    <property type="match status" value="1"/>
</dbReference>
<comment type="catalytic activity">
    <reaction evidence="12">
        <text>1,2-di-(9Z-octadecenoyl)-sn-glycero-3-phosphocholine + 1-hexadecanoyl-sn-glycero-3-phosphocholine = 1-hexadecanoyl-2-(9Z-octadecenoyl)-sn-glycero-3-phosphocholine + 1-(9Z-octadecenoyl)-sn-glycero-3-phosphocholine</text>
        <dbReference type="Rhea" id="RHEA:43816"/>
        <dbReference type="ChEBI" id="CHEBI:28610"/>
        <dbReference type="ChEBI" id="CHEBI:72998"/>
        <dbReference type="ChEBI" id="CHEBI:73001"/>
        <dbReference type="ChEBI" id="CHEBI:74669"/>
    </reaction>
    <physiologicalReaction direction="left-to-right" evidence="12">
        <dbReference type="Rhea" id="RHEA:43817"/>
    </physiologicalReaction>
    <physiologicalReaction direction="right-to-left" evidence="12">
        <dbReference type="Rhea" id="RHEA:43818"/>
    </physiologicalReaction>
</comment>
<keyword evidence="6" id="KW-0443">Lipid metabolism</keyword>
<dbReference type="CDD" id="cd07989">
    <property type="entry name" value="LPLAT_AGPAT-like"/>
    <property type="match status" value="1"/>
</dbReference>
<dbReference type="SUPFAM" id="SSF69593">
    <property type="entry name" value="Glycerol-3-phosphate (1)-acyltransferase"/>
    <property type="match status" value="1"/>
</dbReference>
<evidence type="ECO:0000256" key="8">
    <source>
        <dbReference type="ARBA" id="ARBA00023136"/>
    </source>
</evidence>
<keyword evidence="3" id="KW-0808">Transferase</keyword>
<protein>
    <recommendedName>
        <fullName evidence="13">Tafazzin family protein</fullName>
    </recommendedName>
</protein>
<evidence type="ECO:0000256" key="9">
    <source>
        <dbReference type="ARBA" id="ARBA00023315"/>
    </source>
</evidence>
<comment type="caution">
    <text evidence="16">The sequence shown here is derived from an EMBL/GenBank/DDBJ whole genome shotgun (WGS) entry which is preliminary data.</text>
</comment>
<sequence length="412" mass="45530">MGYDIGWIIPRLRSPGLLWNCASSITVAVVGLFSKIVIEWLNKTTVYNAEGLARALRRPPGVPLLTVSNHHSCFDDPGLWGVLELRTLLSRRRMRWSLAAHDICFTRALHAAFFALGKCVPVVRGAGVYQPAIDFCIERLNRGEWVHIFPEGRVNVDKEHIRLKWGVGRMIGECSRAPLVLPVWHEGMDRILPNAEPYLLQFRRRALLSVGQPIQLDSLLASLRKSNASEEESRAAITARIQDELLRLRNHTHRRLVAAAGPAADGLLQHRYTQPDPARPSLDHTHRRLVAAAGPAADGLLQHRPHAPPAGGGRRARGRRAAAAQVHPARPSLDHTHRRLVAAAGPAADGLLQHRPSLDHTPRRLVAAAGPAADGLLQHRTDILTNPSDDAPYISFGHEMPNGKEKEKEKDI</sequence>
<evidence type="ECO:0000256" key="13">
    <source>
        <dbReference type="RuleBase" id="RU365062"/>
    </source>
</evidence>
<dbReference type="Pfam" id="PF01553">
    <property type="entry name" value="Acyltransferase"/>
    <property type="match status" value="1"/>
</dbReference>
<keyword evidence="4" id="KW-1000">Mitochondrion outer membrane</keyword>
<feature type="region of interest" description="Disordered" evidence="14">
    <location>
        <begin position="299"/>
        <end position="332"/>
    </location>
</feature>
<name>A0A8S4FGG1_PLUXY</name>
<keyword evidence="5" id="KW-0999">Mitochondrion inner membrane</keyword>
<evidence type="ECO:0000256" key="14">
    <source>
        <dbReference type="SAM" id="MobiDB-lite"/>
    </source>
</evidence>
<keyword evidence="9" id="KW-0012">Acyltransferase</keyword>
<evidence type="ECO:0000259" key="15">
    <source>
        <dbReference type="SMART" id="SM00563"/>
    </source>
</evidence>
<dbReference type="GO" id="GO:0005743">
    <property type="term" value="C:mitochondrial inner membrane"/>
    <property type="evidence" value="ECO:0007669"/>
    <property type="project" value="UniProtKB-SubCell"/>
</dbReference>
<evidence type="ECO:0000256" key="1">
    <source>
        <dbReference type="ARBA" id="ARBA00004137"/>
    </source>
</evidence>